<dbReference type="AlphaFoldDB" id="A0A1I1VSM3"/>
<evidence type="ECO:0000259" key="5">
    <source>
        <dbReference type="Pfam" id="PF00174"/>
    </source>
</evidence>
<dbReference type="GO" id="GO:0008482">
    <property type="term" value="F:sulfite oxidase activity"/>
    <property type="evidence" value="ECO:0007669"/>
    <property type="project" value="TreeGrafter"/>
</dbReference>
<dbReference type="Pfam" id="PF03404">
    <property type="entry name" value="Mo-co_dimer"/>
    <property type="match status" value="1"/>
</dbReference>
<proteinExistence type="predicted"/>
<dbReference type="GO" id="GO:0043546">
    <property type="term" value="F:molybdopterin cofactor binding"/>
    <property type="evidence" value="ECO:0007669"/>
    <property type="project" value="TreeGrafter"/>
</dbReference>
<sequence length="390" mass="41793">MVPGVRIHHRSRRRFLALAGGGGITAALACAPGAGRARGGPELVKALSPELFIRHGAHNAETRLESLPVGRLVTPIDRFYVRNHGPTPRLSPADWRLEIHGDAVERPVSLTYEELVALPTMTITRYLECAGNGRAYFPDLLGLPVDGDPWRDGAYGVAEWTGVPLSSLLALAGLRDSAAWVMPVGLDAEGYARPMPLAKAMMADTILAHRMNGEALPMDHGFPARVVVPGWIGAASVKWVGALEVTAQQPAVAANTEDYVMLGADYPGPPPVLTALVIKSAVCLPWPAVLPAGRRTIHGLAWSPFGKIARVDVSLDGGRTYPRAARLVGDNLPVAGTWWELDVEAPPGDLTVTPRAVDEHGHTQPPLVQQRPNDKGYLFAAPVPHPIRFV</sequence>
<evidence type="ECO:0000256" key="1">
    <source>
        <dbReference type="ARBA" id="ARBA00001924"/>
    </source>
</evidence>
<evidence type="ECO:0000256" key="2">
    <source>
        <dbReference type="ARBA" id="ARBA00022505"/>
    </source>
</evidence>
<dbReference type="InterPro" id="IPR005066">
    <property type="entry name" value="MoCF_OxRdtse_dimer"/>
</dbReference>
<dbReference type="SUPFAM" id="SSF56524">
    <property type="entry name" value="Oxidoreductase molybdopterin-binding domain"/>
    <property type="match status" value="1"/>
</dbReference>
<keyword evidence="3" id="KW-0479">Metal-binding</keyword>
<dbReference type="EMBL" id="FOMX01000005">
    <property type="protein sequence ID" value="SFD86047.1"/>
    <property type="molecule type" value="Genomic_DNA"/>
</dbReference>
<dbReference type="InterPro" id="IPR000572">
    <property type="entry name" value="OxRdtase_Mopterin-bd_dom"/>
</dbReference>
<feature type="domain" description="Oxidoreductase molybdopterin-binding" evidence="5">
    <location>
        <begin position="84"/>
        <end position="249"/>
    </location>
</feature>
<dbReference type="RefSeq" id="WP_096330724.1">
    <property type="nucleotide sequence ID" value="NZ_NETK01000001.1"/>
</dbReference>
<dbReference type="GO" id="GO:0020037">
    <property type="term" value="F:heme binding"/>
    <property type="evidence" value="ECO:0007669"/>
    <property type="project" value="TreeGrafter"/>
</dbReference>
<gene>
    <name evidence="7" type="ORF">SAMN02745121_01931</name>
</gene>
<keyword evidence="2" id="KW-0500">Molybdenum</keyword>
<keyword evidence="4" id="KW-0560">Oxidoreductase</keyword>
<dbReference type="InterPro" id="IPR008335">
    <property type="entry name" value="Mopterin_OxRdtase_euk"/>
</dbReference>
<comment type="cofactor">
    <cofactor evidence="1">
        <name>Mo-molybdopterin</name>
        <dbReference type="ChEBI" id="CHEBI:71302"/>
    </cofactor>
</comment>
<evidence type="ECO:0000256" key="3">
    <source>
        <dbReference type="ARBA" id="ARBA00022723"/>
    </source>
</evidence>
<evidence type="ECO:0000313" key="8">
    <source>
        <dbReference type="Proteomes" id="UP000199400"/>
    </source>
</evidence>
<evidence type="ECO:0000259" key="6">
    <source>
        <dbReference type="Pfam" id="PF03404"/>
    </source>
</evidence>
<dbReference type="Gene3D" id="2.60.40.650">
    <property type="match status" value="1"/>
</dbReference>
<feature type="domain" description="Moybdenum cofactor oxidoreductase dimerisation" evidence="6">
    <location>
        <begin position="274"/>
        <end position="366"/>
    </location>
</feature>
<dbReference type="PANTHER" id="PTHR19372:SF7">
    <property type="entry name" value="SULFITE OXIDASE, MITOCHONDRIAL"/>
    <property type="match status" value="1"/>
</dbReference>
<dbReference type="InterPro" id="IPR006311">
    <property type="entry name" value="TAT_signal"/>
</dbReference>
<organism evidence="7 8">
    <name type="scientific">Nannocystis exedens</name>
    <dbReference type="NCBI Taxonomy" id="54"/>
    <lineage>
        <taxon>Bacteria</taxon>
        <taxon>Pseudomonadati</taxon>
        <taxon>Myxococcota</taxon>
        <taxon>Polyangia</taxon>
        <taxon>Nannocystales</taxon>
        <taxon>Nannocystaceae</taxon>
        <taxon>Nannocystis</taxon>
    </lineage>
</organism>
<dbReference type="InterPro" id="IPR036374">
    <property type="entry name" value="OxRdtase_Mopterin-bd_sf"/>
</dbReference>
<evidence type="ECO:0000256" key="4">
    <source>
        <dbReference type="ARBA" id="ARBA00023002"/>
    </source>
</evidence>
<dbReference type="Gene3D" id="3.90.420.10">
    <property type="entry name" value="Oxidoreductase, molybdopterin-binding domain"/>
    <property type="match status" value="1"/>
</dbReference>
<evidence type="ECO:0000313" key="7">
    <source>
        <dbReference type="EMBL" id="SFD86047.1"/>
    </source>
</evidence>
<dbReference type="Pfam" id="PF00174">
    <property type="entry name" value="Oxidored_molyb"/>
    <property type="match status" value="1"/>
</dbReference>
<dbReference type="SUPFAM" id="SSF81296">
    <property type="entry name" value="E set domains"/>
    <property type="match status" value="1"/>
</dbReference>
<keyword evidence="8" id="KW-1185">Reference proteome</keyword>
<dbReference type="PANTHER" id="PTHR19372">
    <property type="entry name" value="SULFITE REDUCTASE"/>
    <property type="match status" value="1"/>
</dbReference>
<name>A0A1I1VSM3_9BACT</name>
<dbReference type="GO" id="GO:0030151">
    <property type="term" value="F:molybdenum ion binding"/>
    <property type="evidence" value="ECO:0007669"/>
    <property type="project" value="InterPro"/>
</dbReference>
<dbReference type="CDD" id="cd02110">
    <property type="entry name" value="SO_family_Moco_dimer"/>
    <property type="match status" value="1"/>
</dbReference>
<dbReference type="STRING" id="54.SAMN02745121_01931"/>
<dbReference type="PROSITE" id="PS51318">
    <property type="entry name" value="TAT"/>
    <property type="match status" value="1"/>
</dbReference>
<protein>
    <submittedName>
        <fullName evidence="7">Mo-co oxidoreductase dimerisation domain-containing protein</fullName>
    </submittedName>
</protein>
<reference evidence="8" key="1">
    <citation type="submission" date="2016-10" db="EMBL/GenBank/DDBJ databases">
        <authorList>
            <person name="Varghese N."/>
            <person name="Submissions S."/>
        </authorList>
    </citation>
    <scope>NUCLEOTIDE SEQUENCE [LARGE SCALE GENOMIC DNA]</scope>
    <source>
        <strain evidence="8">ATCC 25963</strain>
    </source>
</reference>
<dbReference type="GO" id="GO:0006790">
    <property type="term" value="P:sulfur compound metabolic process"/>
    <property type="evidence" value="ECO:0007669"/>
    <property type="project" value="TreeGrafter"/>
</dbReference>
<dbReference type="Proteomes" id="UP000199400">
    <property type="component" value="Unassembled WGS sequence"/>
</dbReference>
<dbReference type="PROSITE" id="PS51257">
    <property type="entry name" value="PROKAR_LIPOPROTEIN"/>
    <property type="match status" value="1"/>
</dbReference>
<dbReference type="PRINTS" id="PR00407">
    <property type="entry name" value="EUMOPTERIN"/>
</dbReference>
<dbReference type="InterPro" id="IPR014756">
    <property type="entry name" value="Ig_E-set"/>
</dbReference>
<accession>A0A1I1VSM3</accession>